<gene>
    <name evidence="6" type="ORF">ABR189_22530</name>
</gene>
<evidence type="ECO:0000256" key="2">
    <source>
        <dbReference type="ARBA" id="ARBA00022741"/>
    </source>
</evidence>
<evidence type="ECO:0000256" key="4">
    <source>
        <dbReference type="ARBA" id="ARBA00023186"/>
    </source>
</evidence>
<keyword evidence="7" id="KW-1185">Reference proteome</keyword>
<dbReference type="PRINTS" id="PR00775">
    <property type="entry name" value="HEATSHOCK90"/>
</dbReference>
<dbReference type="Pfam" id="PF13589">
    <property type="entry name" value="HATPase_c_3"/>
    <property type="match status" value="1"/>
</dbReference>
<evidence type="ECO:0000313" key="6">
    <source>
        <dbReference type="EMBL" id="MET7000185.1"/>
    </source>
</evidence>
<keyword evidence="2" id="KW-0547">Nucleotide-binding</keyword>
<sequence>MANIKLPPRFQKKIDNNQQYAGVVYEVLSTLGEILQDNKLYFFEEYTDHGIRHIENVIAASNHLIPSATFNTILTDVDVSSYLLAVILHDIAMHLSPEGLNAVIKGGFDDVRKTDLDKDTWAVLWENYLCEAKRFDDKQRKAIFGDTTVMIAEPPLENPEQLNGNHRKLIGEFIRRHHPRLAHEIALKGFPGKGAPIPFAKGLDEKQRDVIGLIARSHGMNIRKCSDYIEQAYGRTNKILTHGIHAVFLMVVLRIADYLQIDQHRTSKVLLKLRTLCSPVSEMEHAAHLAVESVNLEYTEDPERIIVQAFPKDSMMYLKLKGLLASIQAEFDISWAVLGELYGNSKKKPAIKYRRITSNLEEATFIHQQEYVADHFAFKANEHMMPLMMAPLYGDNPTYGVRELLHNAIDACNERTAIEIRNGHDTYIPAVKVEITKEGEEHYFTITDNGIGMPLTVIQDYFLTCGASLRTNPSWQMDFIDEKGDCTVTRNGRFGVGVLAAYLIGQDIEVSTRPIGAATGYRFTASLNAAQINVIKDANIAEGTIIRIKIKQEKLRFFDMSANSNPPYDLEWNEWYTLSTPRVDYYYLGDECDNESIHTPNLDEVVSVCWNELAAPGFSRVLWTYERFDSYYLTCNGFIVPLKTESDLEYDNDSKDRGAFRTPSISIFDPNALLPLSLSRNSIAGEFPFSQALWEDICKDFLAYALMCTMMRVMTDEQVSFGIQQLRYPGFKPEGNINARRLNYILLTAKGWLINAVHTALKIGPLEVIEIASESILEEDIALELEKKVLISDMKKDEKGRFFGNDRYKILEGVYETGEVCIYYHESKMQTFNRKEEAWRFGSKYFRFDKYGDTGWHCHRRRFQGTSIVTPGFLDKYGSELYFIREYTIPQDQMVSDPTLNAILEKYLGDDPVIPFALEDRKKKFPLAFKELARYMKKYEAKAIEAV</sequence>
<evidence type="ECO:0000256" key="3">
    <source>
        <dbReference type="ARBA" id="ARBA00022840"/>
    </source>
</evidence>
<dbReference type="InterPro" id="IPR036890">
    <property type="entry name" value="HATPase_C_sf"/>
</dbReference>
<evidence type="ECO:0000313" key="7">
    <source>
        <dbReference type="Proteomes" id="UP001549749"/>
    </source>
</evidence>
<dbReference type="InterPro" id="IPR001404">
    <property type="entry name" value="Hsp90_fam"/>
</dbReference>
<keyword evidence="4" id="KW-0143">Chaperone</keyword>
<dbReference type="Gene3D" id="3.30.565.10">
    <property type="entry name" value="Histidine kinase-like ATPase, C-terminal domain"/>
    <property type="match status" value="1"/>
</dbReference>
<dbReference type="InterPro" id="IPR020575">
    <property type="entry name" value="Hsp90_N"/>
</dbReference>
<accession>A0ABV2TAX5</accession>
<dbReference type="EMBL" id="JBEXAC010000002">
    <property type="protein sequence ID" value="MET7000185.1"/>
    <property type="molecule type" value="Genomic_DNA"/>
</dbReference>
<comment type="caution">
    <text evidence="6">The sequence shown here is derived from an EMBL/GenBank/DDBJ whole genome shotgun (WGS) entry which is preliminary data.</text>
</comment>
<keyword evidence="3 6" id="KW-0067">ATP-binding</keyword>
<feature type="domain" description="HD-CE" evidence="5">
    <location>
        <begin position="43"/>
        <end position="331"/>
    </location>
</feature>
<reference evidence="6 7" key="1">
    <citation type="submission" date="2024-06" db="EMBL/GenBank/DDBJ databases">
        <title>Chitinophaga defluvii sp. nov., isolated from municipal sewage.</title>
        <authorList>
            <person name="Zhang L."/>
        </authorList>
    </citation>
    <scope>NUCLEOTIDE SEQUENCE [LARGE SCALE GENOMIC DNA]</scope>
    <source>
        <strain evidence="6 7">H8</strain>
    </source>
</reference>
<name>A0ABV2TAX5_9BACT</name>
<dbReference type="PANTHER" id="PTHR11528">
    <property type="entry name" value="HEAT SHOCK PROTEIN 90 FAMILY MEMBER"/>
    <property type="match status" value="1"/>
</dbReference>
<dbReference type="GO" id="GO:0005524">
    <property type="term" value="F:ATP binding"/>
    <property type="evidence" value="ECO:0007669"/>
    <property type="project" value="UniProtKB-KW"/>
</dbReference>
<comment type="similarity">
    <text evidence="1">Belongs to the heat shock protein 90 family.</text>
</comment>
<dbReference type="Proteomes" id="UP001549749">
    <property type="component" value="Unassembled WGS sequence"/>
</dbReference>
<dbReference type="InterPro" id="IPR056471">
    <property type="entry name" value="HD-CE"/>
</dbReference>
<protein>
    <submittedName>
        <fullName evidence="6">ATP-binding protein</fullName>
    </submittedName>
</protein>
<evidence type="ECO:0000259" key="5">
    <source>
        <dbReference type="Pfam" id="PF24391"/>
    </source>
</evidence>
<organism evidence="6 7">
    <name type="scientific">Chitinophaga defluvii</name>
    <dbReference type="NCBI Taxonomy" id="3163343"/>
    <lineage>
        <taxon>Bacteria</taxon>
        <taxon>Pseudomonadati</taxon>
        <taxon>Bacteroidota</taxon>
        <taxon>Chitinophagia</taxon>
        <taxon>Chitinophagales</taxon>
        <taxon>Chitinophagaceae</taxon>
        <taxon>Chitinophaga</taxon>
    </lineage>
</organism>
<proteinExistence type="inferred from homology"/>
<evidence type="ECO:0000256" key="1">
    <source>
        <dbReference type="ARBA" id="ARBA00008239"/>
    </source>
</evidence>
<dbReference type="RefSeq" id="WP_354662745.1">
    <property type="nucleotide sequence ID" value="NZ_JBEXAC010000002.1"/>
</dbReference>
<dbReference type="SUPFAM" id="SSF55874">
    <property type="entry name" value="ATPase domain of HSP90 chaperone/DNA topoisomerase II/histidine kinase"/>
    <property type="match status" value="1"/>
</dbReference>
<dbReference type="Pfam" id="PF24391">
    <property type="entry name" value="HD-CE"/>
    <property type="match status" value="1"/>
</dbReference>